<sequence length="100" mass="11129">MAIAVNIAWQEITPDLYETARARVRWEEDVADGLVLHASWFEDGGLRVFDIWESEGQLSRFIAERIAPVLKGELNVGSDPQVTMSPLHRYFVVAKSGGAA</sequence>
<evidence type="ECO:0000313" key="2">
    <source>
        <dbReference type="Proteomes" id="UP001164439"/>
    </source>
</evidence>
<protein>
    <recommendedName>
        <fullName evidence="3">ABM domain-containing protein</fullName>
    </recommendedName>
</protein>
<reference evidence="1" key="1">
    <citation type="submission" date="2022-12" db="EMBL/GenBank/DDBJ databases">
        <authorList>
            <person name="Ruckert C."/>
            <person name="Busche T."/>
            <person name="Kalinowski J."/>
            <person name="Wittmann C."/>
        </authorList>
    </citation>
    <scope>NUCLEOTIDE SEQUENCE</scope>
    <source>
        <strain evidence="1">DSM 40467</strain>
    </source>
</reference>
<accession>A0ABY7KP37</accession>
<dbReference type="Proteomes" id="UP001164439">
    <property type="component" value="Chromosome"/>
</dbReference>
<proteinExistence type="predicted"/>
<name>A0ABY7KP37_9ACTN</name>
<evidence type="ECO:0008006" key="3">
    <source>
        <dbReference type="Google" id="ProtNLM"/>
    </source>
</evidence>
<gene>
    <name evidence="1" type="ORF">STRCI_007673</name>
</gene>
<dbReference type="EMBL" id="CP114413">
    <property type="protein sequence ID" value="WAZ26124.1"/>
    <property type="molecule type" value="Genomic_DNA"/>
</dbReference>
<organism evidence="1 2">
    <name type="scientific">Streptomyces cinnabarinus</name>
    <dbReference type="NCBI Taxonomy" id="67287"/>
    <lineage>
        <taxon>Bacteria</taxon>
        <taxon>Bacillati</taxon>
        <taxon>Actinomycetota</taxon>
        <taxon>Actinomycetes</taxon>
        <taxon>Kitasatosporales</taxon>
        <taxon>Streptomycetaceae</taxon>
        <taxon>Streptomyces</taxon>
    </lineage>
</organism>
<keyword evidence="2" id="KW-1185">Reference proteome</keyword>
<dbReference type="RefSeq" id="WP_269663608.1">
    <property type="nucleotide sequence ID" value="NZ_CP114413.1"/>
</dbReference>
<evidence type="ECO:0000313" key="1">
    <source>
        <dbReference type="EMBL" id="WAZ26124.1"/>
    </source>
</evidence>